<dbReference type="InterPro" id="IPR036390">
    <property type="entry name" value="WH_DNA-bd_sf"/>
</dbReference>
<dbReference type="InterPro" id="IPR015102">
    <property type="entry name" value="Tscrpt_reg_HTH_FeoC"/>
</dbReference>
<dbReference type="InterPro" id="IPR036388">
    <property type="entry name" value="WH-like_DNA-bd_sf"/>
</dbReference>
<dbReference type="Proteomes" id="UP000283255">
    <property type="component" value="Unassembled WGS sequence"/>
</dbReference>
<feature type="domain" description="Transcriptional regulator HTH-type FeoC" evidence="1">
    <location>
        <begin position="2"/>
        <end position="67"/>
    </location>
</feature>
<evidence type="ECO:0000313" key="3">
    <source>
        <dbReference type="Proteomes" id="UP000283255"/>
    </source>
</evidence>
<keyword evidence="3" id="KW-1185">Reference proteome</keyword>
<proteinExistence type="predicted"/>
<reference evidence="2 3" key="1">
    <citation type="submission" date="2018-09" db="EMBL/GenBank/DDBJ databases">
        <authorList>
            <person name="Wang F."/>
        </authorList>
    </citation>
    <scope>NUCLEOTIDE SEQUENCE [LARGE SCALE GENOMIC DNA]</scope>
    <source>
        <strain evidence="2 3">PLHSC7-2</strain>
    </source>
</reference>
<evidence type="ECO:0000259" key="1">
    <source>
        <dbReference type="Pfam" id="PF09012"/>
    </source>
</evidence>
<sequence>MILQKLQAELKRKGRLSQQQLCRTFRVSPTGLDAMLAILIKRGHVHKSMASEADTGCQCQPQRQVWYSWHDAAQIATLEIR</sequence>
<dbReference type="EMBL" id="QZCH01000011">
    <property type="protein sequence ID" value="RJG47727.1"/>
    <property type="molecule type" value="Genomic_DNA"/>
</dbReference>
<dbReference type="RefSeq" id="WP_119910611.1">
    <property type="nucleotide sequence ID" value="NZ_QZCH01000011.1"/>
</dbReference>
<reference evidence="2 3" key="2">
    <citation type="submission" date="2019-01" db="EMBL/GenBank/DDBJ databases">
        <title>Motilimonas pumilus sp. nov., isolated from the gut of sea cucumber (Apostichopus japonicus).</title>
        <authorList>
            <person name="Wang F.-Q."/>
            <person name="Ren L.-H."/>
            <person name="Lin Y.-W."/>
            <person name="Sun G.-H."/>
            <person name="Du Z.-J."/>
            <person name="Zhao J.-X."/>
            <person name="Liu X.-J."/>
            <person name="Liu L.-J."/>
        </authorList>
    </citation>
    <scope>NUCLEOTIDE SEQUENCE [LARGE SCALE GENOMIC DNA]</scope>
    <source>
        <strain evidence="2 3">PLHSC7-2</strain>
    </source>
</reference>
<dbReference type="Gene3D" id="1.10.10.10">
    <property type="entry name" value="Winged helix-like DNA-binding domain superfamily/Winged helix DNA-binding domain"/>
    <property type="match status" value="1"/>
</dbReference>
<comment type="caution">
    <text evidence="2">The sequence shown here is derived from an EMBL/GenBank/DDBJ whole genome shotgun (WGS) entry which is preliminary data.</text>
</comment>
<organism evidence="2 3">
    <name type="scientific">Motilimonas pumila</name>
    <dbReference type="NCBI Taxonomy" id="2303987"/>
    <lineage>
        <taxon>Bacteria</taxon>
        <taxon>Pseudomonadati</taxon>
        <taxon>Pseudomonadota</taxon>
        <taxon>Gammaproteobacteria</taxon>
        <taxon>Alteromonadales</taxon>
        <taxon>Alteromonadales genera incertae sedis</taxon>
        <taxon>Motilimonas</taxon>
    </lineage>
</organism>
<protein>
    <recommendedName>
        <fullName evidence="1">Transcriptional regulator HTH-type FeoC domain-containing protein</fullName>
    </recommendedName>
</protein>
<accession>A0A418YEV3</accession>
<evidence type="ECO:0000313" key="2">
    <source>
        <dbReference type="EMBL" id="RJG47727.1"/>
    </source>
</evidence>
<name>A0A418YEV3_9GAMM</name>
<dbReference type="OrthoDB" id="467062at2"/>
<gene>
    <name evidence="2" type="ORF">D1Z90_10005</name>
</gene>
<dbReference type="AlphaFoldDB" id="A0A418YEV3"/>
<dbReference type="SUPFAM" id="SSF46785">
    <property type="entry name" value="Winged helix' DNA-binding domain"/>
    <property type="match status" value="1"/>
</dbReference>
<dbReference type="Pfam" id="PF09012">
    <property type="entry name" value="FeoC"/>
    <property type="match status" value="1"/>
</dbReference>